<protein>
    <submittedName>
        <fullName evidence="2">Nitrogen fixation protein FixH</fullName>
    </submittedName>
</protein>
<evidence type="ECO:0000256" key="1">
    <source>
        <dbReference type="SAM" id="Phobius"/>
    </source>
</evidence>
<keyword evidence="1" id="KW-0812">Transmembrane</keyword>
<gene>
    <name evidence="2" type="ORF">SAMN04515678_107179</name>
</gene>
<dbReference type="InterPro" id="IPR008620">
    <property type="entry name" value="FixH"/>
</dbReference>
<dbReference type="OrthoDB" id="1495896at2"/>
<evidence type="ECO:0000313" key="2">
    <source>
        <dbReference type="EMBL" id="SFE22207.1"/>
    </source>
</evidence>
<dbReference type="Pfam" id="PF05751">
    <property type="entry name" value="FixH"/>
    <property type="match status" value="1"/>
</dbReference>
<accession>A0A1I1YRR5</accession>
<keyword evidence="1" id="KW-0472">Membrane</keyword>
<dbReference type="Proteomes" id="UP000325289">
    <property type="component" value="Unassembled WGS sequence"/>
</dbReference>
<dbReference type="RefSeq" id="WP_149756286.1">
    <property type="nucleotide sequence ID" value="NZ_FOMS01000007.1"/>
</dbReference>
<name>A0A1I1YRR5_9RHOB</name>
<dbReference type="AlphaFoldDB" id="A0A1I1YRR5"/>
<evidence type="ECO:0000313" key="3">
    <source>
        <dbReference type="Proteomes" id="UP000325289"/>
    </source>
</evidence>
<proteinExistence type="predicted"/>
<keyword evidence="3" id="KW-1185">Reference proteome</keyword>
<reference evidence="2 3" key="1">
    <citation type="submission" date="2016-10" db="EMBL/GenBank/DDBJ databases">
        <authorList>
            <person name="Varghese N."/>
            <person name="Submissions S."/>
        </authorList>
    </citation>
    <scope>NUCLEOTIDE SEQUENCE [LARGE SCALE GENOMIC DNA]</scope>
    <source>
        <strain evidence="3">YIM D21,KCTC 23444,ACCC 10710</strain>
    </source>
</reference>
<organism evidence="2 3">
    <name type="scientific">Roseivivax sediminis</name>
    <dbReference type="NCBI Taxonomy" id="936889"/>
    <lineage>
        <taxon>Bacteria</taxon>
        <taxon>Pseudomonadati</taxon>
        <taxon>Pseudomonadota</taxon>
        <taxon>Alphaproteobacteria</taxon>
        <taxon>Rhodobacterales</taxon>
        <taxon>Roseobacteraceae</taxon>
        <taxon>Roseivivax</taxon>
    </lineage>
</organism>
<sequence length="149" mass="15888">MTDFTLKGRHVLAMFVLGFGTIIAVNLTLAVNAVRTFPGLETANSYVASQEYDDRRAAQEALGWTVEATGESGVAAVALVDAHGLPADLRDMQAVIGRATTDDGERVMPQTGRAAAALEMPEGYWRVDVIATAPDGTAFEQRLTLHVTP</sequence>
<feature type="transmembrane region" description="Helical" evidence="1">
    <location>
        <begin position="12"/>
        <end position="34"/>
    </location>
</feature>
<dbReference type="EMBL" id="FOMS01000007">
    <property type="protein sequence ID" value="SFE22207.1"/>
    <property type="molecule type" value="Genomic_DNA"/>
</dbReference>
<keyword evidence="1" id="KW-1133">Transmembrane helix</keyword>